<accession>A0A9P7AT25</accession>
<evidence type="ECO:0000256" key="1">
    <source>
        <dbReference type="SAM" id="MobiDB-lite"/>
    </source>
</evidence>
<proteinExistence type="predicted"/>
<dbReference type="EMBL" id="JABBWE010000021">
    <property type="protein sequence ID" value="KAG1795761.1"/>
    <property type="molecule type" value="Genomic_DNA"/>
</dbReference>
<comment type="caution">
    <text evidence="2">The sequence shown here is derived from an EMBL/GenBank/DDBJ whole genome shotgun (WGS) entry which is preliminary data.</text>
</comment>
<dbReference type="GeneID" id="64603373"/>
<sequence>MKKPHFDHVDADDLIIWKVKVNLNDLHLLDAIGNQGVKLKPLTELSEVFTGGVEHGCIHVVDVLNTNSTGHIQEFSYDETPTIGDRLIFFGETVGNATGSKICIKFVRHYYPEAHEFCARMGHAPKLIAYNHLPGGWNMPLEEVITSLIRELHDYNDGYVHGDLRDTNFVVGDNKHFMLLDFDWAGPIHKTHYFMHVNRKDIRRPDGVSDGEKIVAEHDLDILNYLFHPEQDGQDRREPAAKRRRTSGEGSPMAI</sequence>
<feature type="compositionally biased region" description="Basic and acidic residues" evidence="1">
    <location>
        <begin position="231"/>
        <end position="241"/>
    </location>
</feature>
<dbReference type="RefSeq" id="XP_041161515.1">
    <property type="nucleotide sequence ID" value="XM_041309609.1"/>
</dbReference>
<dbReference type="Proteomes" id="UP000719766">
    <property type="component" value="Unassembled WGS sequence"/>
</dbReference>
<protein>
    <submittedName>
        <fullName evidence="2">Uncharacterized protein</fullName>
    </submittedName>
</protein>
<dbReference type="AlphaFoldDB" id="A0A9P7AT25"/>
<gene>
    <name evidence="2" type="ORF">HD556DRAFT_1535720</name>
</gene>
<dbReference type="InterPro" id="IPR011009">
    <property type="entry name" value="Kinase-like_dom_sf"/>
</dbReference>
<feature type="region of interest" description="Disordered" evidence="1">
    <location>
        <begin position="231"/>
        <end position="255"/>
    </location>
</feature>
<keyword evidence="3" id="KW-1185">Reference proteome</keyword>
<reference evidence="2" key="1">
    <citation type="journal article" date="2020" name="New Phytol.">
        <title>Comparative genomics reveals dynamic genome evolution in host specialist ectomycorrhizal fungi.</title>
        <authorList>
            <person name="Lofgren L.A."/>
            <person name="Nguyen N.H."/>
            <person name="Vilgalys R."/>
            <person name="Ruytinx J."/>
            <person name="Liao H.L."/>
            <person name="Branco S."/>
            <person name="Kuo A."/>
            <person name="LaButti K."/>
            <person name="Lipzen A."/>
            <person name="Andreopoulos W."/>
            <person name="Pangilinan J."/>
            <person name="Riley R."/>
            <person name="Hundley H."/>
            <person name="Na H."/>
            <person name="Barry K."/>
            <person name="Grigoriev I.V."/>
            <person name="Stajich J.E."/>
            <person name="Kennedy P.G."/>
        </authorList>
    </citation>
    <scope>NUCLEOTIDE SEQUENCE</scope>
    <source>
        <strain evidence="2">S12</strain>
    </source>
</reference>
<evidence type="ECO:0000313" key="3">
    <source>
        <dbReference type="Proteomes" id="UP000719766"/>
    </source>
</evidence>
<evidence type="ECO:0000313" key="2">
    <source>
        <dbReference type="EMBL" id="KAG1795761.1"/>
    </source>
</evidence>
<dbReference type="SUPFAM" id="SSF56112">
    <property type="entry name" value="Protein kinase-like (PK-like)"/>
    <property type="match status" value="1"/>
</dbReference>
<name>A0A9P7AT25_9AGAM</name>
<organism evidence="2 3">
    <name type="scientific">Suillus plorans</name>
    <dbReference type="NCBI Taxonomy" id="116603"/>
    <lineage>
        <taxon>Eukaryota</taxon>
        <taxon>Fungi</taxon>
        <taxon>Dikarya</taxon>
        <taxon>Basidiomycota</taxon>
        <taxon>Agaricomycotina</taxon>
        <taxon>Agaricomycetes</taxon>
        <taxon>Agaricomycetidae</taxon>
        <taxon>Boletales</taxon>
        <taxon>Suillineae</taxon>
        <taxon>Suillaceae</taxon>
        <taxon>Suillus</taxon>
    </lineage>
</organism>
<dbReference type="OrthoDB" id="3247966at2759"/>